<dbReference type="Proteomes" id="UP001497382">
    <property type="component" value="Unassembled WGS sequence"/>
</dbReference>
<name>A0AAV2B325_9ARAC</name>
<evidence type="ECO:0000256" key="1">
    <source>
        <dbReference type="SAM" id="MobiDB-lite"/>
    </source>
</evidence>
<dbReference type="EMBL" id="CAXIEN010000261">
    <property type="protein sequence ID" value="CAL1290271.1"/>
    <property type="molecule type" value="Genomic_DNA"/>
</dbReference>
<feature type="transmembrane region" description="Helical" evidence="2">
    <location>
        <begin position="231"/>
        <end position="250"/>
    </location>
</feature>
<comment type="caution">
    <text evidence="3">The sequence shown here is derived from an EMBL/GenBank/DDBJ whole genome shotgun (WGS) entry which is preliminary data.</text>
</comment>
<evidence type="ECO:0000256" key="2">
    <source>
        <dbReference type="SAM" id="Phobius"/>
    </source>
</evidence>
<protein>
    <submittedName>
        <fullName evidence="3">Uncharacterized protein</fullName>
    </submittedName>
</protein>
<keyword evidence="2" id="KW-0472">Membrane</keyword>
<organism evidence="3 4">
    <name type="scientific">Larinioides sclopetarius</name>
    <dbReference type="NCBI Taxonomy" id="280406"/>
    <lineage>
        <taxon>Eukaryota</taxon>
        <taxon>Metazoa</taxon>
        <taxon>Ecdysozoa</taxon>
        <taxon>Arthropoda</taxon>
        <taxon>Chelicerata</taxon>
        <taxon>Arachnida</taxon>
        <taxon>Araneae</taxon>
        <taxon>Araneomorphae</taxon>
        <taxon>Entelegynae</taxon>
        <taxon>Araneoidea</taxon>
        <taxon>Araneidae</taxon>
        <taxon>Larinioides</taxon>
    </lineage>
</organism>
<gene>
    <name evidence="3" type="ORF">LARSCL_LOCUS16385</name>
</gene>
<keyword evidence="2" id="KW-0812">Transmembrane</keyword>
<keyword evidence="4" id="KW-1185">Reference proteome</keyword>
<feature type="region of interest" description="Disordered" evidence="1">
    <location>
        <begin position="1"/>
        <end position="65"/>
    </location>
</feature>
<keyword evidence="2" id="KW-1133">Transmembrane helix</keyword>
<sequence>MISHSVLIEQAEEEESSTLSEARTTKRQQSNGTEKHSSTTEDDSKKRGNSPLSETRPAKRQKNNEIEKYTSIAGNDSLSIAPNQLEFEIEKARFDIRNHLMNLKTQLDNDDKVMTREMEIWTQGGLANITAEKSPQNEFFIKSLINNFEEIIRNVGQESRRDVNHTMNDIRKILVKLVNEIALGFIPRSHIDVKVTRRDTVNFLWIFLLSIVAVLIGVFPDYFLKFFESAVAFYQSSILIFFLFCILYFYNPSSK</sequence>
<dbReference type="AlphaFoldDB" id="A0AAV2B325"/>
<reference evidence="3 4" key="1">
    <citation type="submission" date="2024-04" db="EMBL/GenBank/DDBJ databases">
        <authorList>
            <person name="Rising A."/>
            <person name="Reimegard J."/>
            <person name="Sonavane S."/>
            <person name="Akerstrom W."/>
            <person name="Nylinder S."/>
            <person name="Hedman E."/>
            <person name="Kallberg Y."/>
        </authorList>
    </citation>
    <scope>NUCLEOTIDE SEQUENCE [LARGE SCALE GENOMIC DNA]</scope>
</reference>
<feature type="transmembrane region" description="Helical" evidence="2">
    <location>
        <begin position="203"/>
        <end position="224"/>
    </location>
</feature>
<feature type="compositionally biased region" description="Basic and acidic residues" evidence="1">
    <location>
        <begin position="33"/>
        <end position="46"/>
    </location>
</feature>
<accession>A0AAV2B325</accession>
<evidence type="ECO:0000313" key="4">
    <source>
        <dbReference type="Proteomes" id="UP001497382"/>
    </source>
</evidence>
<evidence type="ECO:0000313" key="3">
    <source>
        <dbReference type="EMBL" id="CAL1290271.1"/>
    </source>
</evidence>
<proteinExistence type="predicted"/>